<evidence type="ECO:0000313" key="2">
    <source>
        <dbReference type="Proteomes" id="UP000789901"/>
    </source>
</evidence>
<keyword evidence="2" id="KW-1185">Reference proteome</keyword>
<organism evidence="1 2">
    <name type="scientific">Gigaspora margarita</name>
    <dbReference type="NCBI Taxonomy" id="4874"/>
    <lineage>
        <taxon>Eukaryota</taxon>
        <taxon>Fungi</taxon>
        <taxon>Fungi incertae sedis</taxon>
        <taxon>Mucoromycota</taxon>
        <taxon>Glomeromycotina</taxon>
        <taxon>Glomeromycetes</taxon>
        <taxon>Diversisporales</taxon>
        <taxon>Gigasporaceae</taxon>
        <taxon>Gigaspora</taxon>
    </lineage>
</organism>
<protein>
    <submittedName>
        <fullName evidence="1">22091_t:CDS:1</fullName>
    </submittedName>
</protein>
<comment type="caution">
    <text evidence="1">The sequence shown here is derived from an EMBL/GenBank/DDBJ whole genome shotgun (WGS) entry which is preliminary data.</text>
</comment>
<name>A0ABN7VCA7_GIGMA</name>
<proteinExistence type="predicted"/>
<gene>
    <name evidence="1" type="ORF">GMARGA_LOCUS16737</name>
</gene>
<accession>A0ABN7VCA7</accession>
<evidence type="ECO:0000313" key="1">
    <source>
        <dbReference type="EMBL" id="CAG8754211.1"/>
    </source>
</evidence>
<sequence>MLSSQDGENFFNEFIVEIKKSKNLTYEDIGLLSFLEFCDKRVALEVNDKRILHKKYLERLDAMILETLKRKNKNFPKEKLQLIRNNFRGSETTKLVSCQKLSGYKDNLADGNPKWFINKLNELSKYRKQILEYSLLEPFWCYIVDFGKEKSVWKEIYTKSLLDWLKTNCFQLNIKQIDDIIITVDQAYNDYNFSNEPPSIEIKSLYNFKQKSWAESILI</sequence>
<dbReference type="Proteomes" id="UP000789901">
    <property type="component" value="Unassembled WGS sequence"/>
</dbReference>
<dbReference type="EMBL" id="CAJVQB010012270">
    <property type="protein sequence ID" value="CAG8754211.1"/>
    <property type="molecule type" value="Genomic_DNA"/>
</dbReference>
<reference evidence="1 2" key="1">
    <citation type="submission" date="2021-06" db="EMBL/GenBank/DDBJ databases">
        <authorList>
            <person name="Kallberg Y."/>
            <person name="Tangrot J."/>
            <person name="Rosling A."/>
        </authorList>
    </citation>
    <scope>NUCLEOTIDE SEQUENCE [LARGE SCALE GENOMIC DNA]</scope>
    <source>
        <strain evidence="1 2">120-4 pot B 10/14</strain>
    </source>
</reference>